<dbReference type="InterPro" id="IPR001293">
    <property type="entry name" value="Znf_TRAF"/>
</dbReference>
<keyword evidence="3" id="KW-0833">Ubl conjugation pathway</keyword>
<evidence type="ECO:0000256" key="1">
    <source>
        <dbReference type="ARBA" id="ARBA00022723"/>
    </source>
</evidence>
<proteinExistence type="predicted"/>
<gene>
    <name evidence="8" type="ORF">ANANG_G00241220</name>
</gene>
<sequence length="310" mass="34396">MGRQKKAVAGQHAHCETCFSRRCTVPVEISVSCPVASCRLLCGAVFHACKQEEHQLLCPLEKVPCLNAANGCPFALTRRRLARHLERCPASVVTCSLDWNRWPVAESDGALYGNLLQGSRAEEPLDLSMAVRDQALLFRSLKMEALFPELMEREEKPVLPEEVQGAVGGGAIVGGLLRARGARWSTGSPIRRSSRRRSATLSPKTGRWPASRTTHRGKPFSARNGEAANRRLRTWETIRKPVREKSRPLRRANRQRTGNAPRDATKGTAPAPPTSPRRASPRGKTESWRGWGRRSTQRNTTCTWCIMGAC</sequence>
<dbReference type="PANTHER" id="PTHR15933">
    <property type="entry name" value="PROTEIN CBG16327"/>
    <property type="match status" value="1"/>
</dbReference>
<dbReference type="AlphaFoldDB" id="A0A9D3RP15"/>
<evidence type="ECO:0000256" key="4">
    <source>
        <dbReference type="ARBA" id="ARBA00022833"/>
    </source>
</evidence>
<dbReference type="InterPro" id="IPR031890">
    <property type="entry name" value="Fbxo30/Fbxo40"/>
</dbReference>
<dbReference type="InterPro" id="IPR043013">
    <property type="entry name" value="Znf_TRAF_N"/>
</dbReference>
<feature type="domain" description="TRAF-type" evidence="7">
    <location>
        <begin position="54"/>
        <end position="97"/>
    </location>
</feature>
<dbReference type="InterPro" id="IPR013083">
    <property type="entry name" value="Znf_RING/FYVE/PHD"/>
</dbReference>
<dbReference type="SUPFAM" id="SSF49599">
    <property type="entry name" value="TRAF domain-like"/>
    <property type="match status" value="1"/>
</dbReference>
<dbReference type="GO" id="GO:0008270">
    <property type="term" value="F:zinc ion binding"/>
    <property type="evidence" value="ECO:0007669"/>
    <property type="project" value="UniProtKB-KW"/>
</dbReference>
<organism evidence="8 9">
    <name type="scientific">Anguilla anguilla</name>
    <name type="common">European freshwater eel</name>
    <name type="synonym">Muraena anguilla</name>
    <dbReference type="NCBI Taxonomy" id="7936"/>
    <lineage>
        <taxon>Eukaryota</taxon>
        <taxon>Metazoa</taxon>
        <taxon>Chordata</taxon>
        <taxon>Craniata</taxon>
        <taxon>Vertebrata</taxon>
        <taxon>Euteleostomi</taxon>
        <taxon>Actinopterygii</taxon>
        <taxon>Neopterygii</taxon>
        <taxon>Teleostei</taxon>
        <taxon>Anguilliformes</taxon>
        <taxon>Anguillidae</taxon>
        <taxon>Anguilla</taxon>
    </lineage>
</organism>
<dbReference type="Proteomes" id="UP001044222">
    <property type="component" value="Chromosome 13"/>
</dbReference>
<feature type="region of interest" description="Disordered" evidence="6">
    <location>
        <begin position="183"/>
        <end position="294"/>
    </location>
</feature>
<keyword evidence="2 5" id="KW-0863">Zinc-finger</keyword>
<reference evidence="8" key="1">
    <citation type="submission" date="2021-01" db="EMBL/GenBank/DDBJ databases">
        <title>A chromosome-scale assembly of European eel, Anguilla anguilla.</title>
        <authorList>
            <person name="Henkel C."/>
            <person name="Jong-Raadsen S.A."/>
            <person name="Dufour S."/>
            <person name="Weltzien F.-A."/>
            <person name="Palstra A.P."/>
            <person name="Pelster B."/>
            <person name="Spaink H.P."/>
            <person name="Van Den Thillart G.E."/>
            <person name="Jansen H."/>
            <person name="Zahm M."/>
            <person name="Klopp C."/>
            <person name="Cedric C."/>
            <person name="Louis A."/>
            <person name="Berthelot C."/>
            <person name="Parey E."/>
            <person name="Roest Crollius H."/>
            <person name="Montfort J."/>
            <person name="Robinson-Rechavi M."/>
            <person name="Bucao C."/>
            <person name="Bouchez O."/>
            <person name="Gislard M."/>
            <person name="Lluch J."/>
            <person name="Milhes M."/>
            <person name="Lampietro C."/>
            <person name="Lopez Roques C."/>
            <person name="Donnadieu C."/>
            <person name="Braasch I."/>
            <person name="Desvignes T."/>
            <person name="Postlethwait J."/>
            <person name="Bobe J."/>
            <person name="Guiguen Y."/>
            <person name="Dirks R."/>
        </authorList>
    </citation>
    <scope>NUCLEOTIDE SEQUENCE</scope>
    <source>
        <strain evidence="8">Tag_6206</strain>
        <tissue evidence="8">Liver</tissue>
    </source>
</reference>
<dbReference type="GO" id="GO:0061630">
    <property type="term" value="F:ubiquitin protein ligase activity"/>
    <property type="evidence" value="ECO:0007669"/>
    <property type="project" value="InterPro"/>
</dbReference>
<evidence type="ECO:0000256" key="3">
    <source>
        <dbReference type="ARBA" id="ARBA00022786"/>
    </source>
</evidence>
<evidence type="ECO:0000313" key="8">
    <source>
        <dbReference type="EMBL" id="KAG5837613.1"/>
    </source>
</evidence>
<keyword evidence="4 5" id="KW-0862">Zinc</keyword>
<dbReference type="PANTHER" id="PTHR15933:SF1">
    <property type="entry name" value="F-BOX ONLY PROTEIN 40"/>
    <property type="match status" value="1"/>
</dbReference>
<evidence type="ECO:0000256" key="5">
    <source>
        <dbReference type="PROSITE-ProRule" id="PRU00207"/>
    </source>
</evidence>
<dbReference type="GO" id="GO:0005737">
    <property type="term" value="C:cytoplasm"/>
    <property type="evidence" value="ECO:0007669"/>
    <property type="project" value="TreeGrafter"/>
</dbReference>
<accession>A0A9D3RP15</accession>
<dbReference type="EMBL" id="JAFIRN010000013">
    <property type="protein sequence ID" value="KAG5837613.1"/>
    <property type="molecule type" value="Genomic_DNA"/>
</dbReference>
<dbReference type="Gene3D" id="3.30.40.10">
    <property type="entry name" value="Zinc/RING finger domain, C3HC4 (zinc finger)"/>
    <property type="match status" value="1"/>
</dbReference>
<feature type="zinc finger region" description="TRAF-type" evidence="5">
    <location>
        <begin position="54"/>
        <end position="97"/>
    </location>
</feature>
<keyword evidence="9" id="KW-1185">Reference proteome</keyword>
<protein>
    <recommendedName>
        <fullName evidence="7">TRAF-type domain-containing protein</fullName>
    </recommendedName>
</protein>
<dbReference type="Pfam" id="PF15965">
    <property type="entry name" value="zf-TRAF_2"/>
    <property type="match status" value="1"/>
</dbReference>
<evidence type="ECO:0000259" key="7">
    <source>
        <dbReference type="PROSITE" id="PS50145"/>
    </source>
</evidence>
<evidence type="ECO:0000256" key="2">
    <source>
        <dbReference type="ARBA" id="ARBA00022771"/>
    </source>
</evidence>
<evidence type="ECO:0000256" key="6">
    <source>
        <dbReference type="SAM" id="MobiDB-lite"/>
    </source>
</evidence>
<name>A0A9D3RP15_ANGAN</name>
<dbReference type="Gene3D" id="3.30.40.150">
    <property type="entry name" value="TRAF-like zinc-finger, N-terminal subdomain"/>
    <property type="match status" value="1"/>
</dbReference>
<feature type="compositionally biased region" description="Basic and acidic residues" evidence="6">
    <location>
        <begin position="233"/>
        <end position="247"/>
    </location>
</feature>
<keyword evidence="1 5" id="KW-0479">Metal-binding</keyword>
<comment type="caution">
    <text evidence="8">The sequence shown here is derived from an EMBL/GenBank/DDBJ whole genome shotgun (WGS) entry which is preliminary data.</text>
</comment>
<evidence type="ECO:0000313" key="9">
    <source>
        <dbReference type="Proteomes" id="UP001044222"/>
    </source>
</evidence>
<dbReference type="PROSITE" id="PS50145">
    <property type="entry name" value="ZF_TRAF"/>
    <property type="match status" value="1"/>
</dbReference>